<organism evidence="2 3">
    <name type="scientific">Tanacetum coccineum</name>
    <dbReference type="NCBI Taxonomy" id="301880"/>
    <lineage>
        <taxon>Eukaryota</taxon>
        <taxon>Viridiplantae</taxon>
        <taxon>Streptophyta</taxon>
        <taxon>Embryophyta</taxon>
        <taxon>Tracheophyta</taxon>
        <taxon>Spermatophyta</taxon>
        <taxon>Magnoliopsida</taxon>
        <taxon>eudicotyledons</taxon>
        <taxon>Gunneridae</taxon>
        <taxon>Pentapetalae</taxon>
        <taxon>asterids</taxon>
        <taxon>campanulids</taxon>
        <taxon>Asterales</taxon>
        <taxon>Asteraceae</taxon>
        <taxon>Asteroideae</taxon>
        <taxon>Anthemideae</taxon>
        <taxon>Anthemidinae</taxon>
        <taxon>Tanacetum</taxon>
    </lineage>
</organism>
<sequence length="482" mass="53546">MVFHNEDGNPARANIKQALGYLKDGDGDGNSQPHKGVKASANSDVMYFFTSAQDGDPSQDDVRLCLGDDLKKAQDHSQRQASLFRQLSSSDSAFLESVISLEELKDAVWGCAGSKIPGPNGFNFNFIKFYSEDIKHEFWICIKYFKATGMIANGCNPSFVVLAPKNIDPLCFSDYRPISLIGCVYKVISKILANRLAKVIASVIGPNQSAFIEGRQILNGCLIETEIIKMASIEKLKLLSFKVDFEKAFDSVNWNFLLDIMGQMGFGSKWRNWIASCLSSAFISILINGSPAKEFKLEKGLRQGDPLSPFLFLTVAEALQVSILEACNKGFYKGVSSSDVESLAAALGCSHEFLPFTYLGLPVGKRTRYCDGWNAVINRFRDRLSSWKANSLSIGGRLTIVKYVNASNSFNVGGIWCDILKAVKTIENIDTTFKNSFMVKVASGSQTSFWKDPWCRDGTRLLDIYTRLYALEMSKECRVIDR</sequence>
<dbReference type="InterPro" id="IPR052343">
    <property type="entry name" value="Retrotransposon-Effector_Assoc"/>
</dbReference>
<keyword evidence="3" id="KW-1185">Reference proteome</keyword>
<keyword evidence="2" id="KW-0695">RNA-directed DNA polymerase</keyword>
<proteinExistence type="predicted"/>
<dbReference type="InterPro" id="IPR000477">
    <property type="entry name" value="RT_dom"/>
</dbReference>
<reference evidence="2" key="2">
    <citation type="submission" date="2022-01" db="EMBL/GenBank/DDBJ databases">
        <authorList>
            <person name="Yamashiro T."/>
            <person name="Shiraishi A."/>
            <person name="Satake H."/>
            <person name="Nakayama K."/>
        </authorList>
    </citation>
    <scope>NUCLEOTIDE SEQUENCE</scope>
</reference>
<dbReference type="PANTHER" id="PTHR46890:SF50">
    <property type="entry name" value="RNA-DIRECTED DNA POLYMERASE, EUKARYOTA, REVERSE TRANSCRIPTASE ZINC-BINDING DOMAIN PROTEIN-RELATED"/>
    <property type="match status" value="1"/>
</dbReference>
<dbReference type="SUPFAM" id="SSF56672">
    <property type="entry name" value="DNA/RNA polymerases"/>
    <property type="match status" value="1"/>
</dbReference>
<protein>
    <submittedName>
        <fullName evidence="2">RNA-directed DNA polymerase, eukaryota</fullName>
    </submittedName>
</protein>
<name>A0ABQ5H8F0_9ASTR</name>
<feature type="domain" description="Reverse transcriptase" evidence="1">
    <location>
        <begin position="173"/>
        <end position="325"/>
    </location>
</feature>
<dbReference type="Pfam" id="PF00078">
    <property type="entry name" value="RVT_1"/>
    <property type="match status" value="1"/>
</dbReference>
<keyword evidence="2" id="KW-0808">Transferase</keyword>
<evidence type="ECO:0000313" key="3">
    <source>
        <dbReference type="Proteomes" id="UP001151760"/>
    </source>
</evidence>
<keyword evidence="2" id="KW-0548">Nucleotidyltransferase</keyword>
<evidence type="ECO:0000259" key="1">
    <source>
        <dbReference type="Pfam" id="PF00078"/>
    </source>
</evidence>
<dbReference type="Proteomes" id="UP001151760">
    <property type="component" value="Unassembled WGS sequence"/>
</dbReference>
<evidence type="ECO:0000313" key="2">
    <source>
        <dbReference type="EMBL" id="GJT84138.1"/>
    </source>
</evidence>
<gene>
    <name evidence="2" type="ORF">Tco_1058480</name>
</gene>
<dbReference type="InterPro" id="IPR043502">
    <property type="entry name" value="DNA/RNA_pol_sf"/>
</dbReference>
<reference evidence="2" key="1">
    <citation type="journal article" date="2022" name="Int. J. Mol. Sci.">
        <title>Draft Genome of Tanacetum Coccineum: Genomic Comparison of Closely Related Tanacetum-Family Plants.</title>
        <authorList>
            <person name="Yamashiro T."/>
            <person name="Shiraishi A."/>
            <person name="Nakayama K."/>
            <person name="Satake H."/>
        </authorList>
    </citation>
    <scope>NUCLEOTIDE SEQUENCE</scope>
</reference>
<dbReference type="PANTHER" id="PTHR46890">
    <property type="entry name" value="NON-LTR RETROLELEMENT REVERSE TRANSCRIPTASE-LIKE PROTEIN-RELATED"/>
    <property type="match status" value="1"/>
</dbReference>
<accession>A0ABQ5H8F0</accession>
<comment type="caution">
    <text evidence="2">The sequence shown here is derived from an EMBL/GenBank/DDBJ whole genome shotgun (WGS) entry which is preliminary data.</text>
</comment>
<dbReference type="CDD" id="cd01650">
    <property type="entry name" value="RT_nLTR_like"/>
    <property type="match status" value="1"/>
</dbReference>
<dbReference type="EMBL" id="BQNB010019328">
    <property type="protein sequence ID" value="GJT84138.1"/>
    <property type="molecule type" value="Genomic_DNA"/>
</dbReference>
<dbReference type="GO" id="GO:0003964">
    <property type="term" value="F:RNA-directed DNA polymerase activity"/>
    <property type="evidence" value="ECO:0007669"/>
    <property type="project" value="UniProtKB-KW"/>
</dbReference>